<evidence type="ECO:0000256" key="7">
    <source>
        <dbReference type="ARBA" id="ARBA00023014"/>
    </source>
</evidence>
<dbReference type="GO" id="GO:0051536">
    <property type="term" value="F:iron-sulfur cluster binding"/>
    <property type="evidence" value="ECO:0007669"/>
    <property type="project" value="UniProtKB-KW"/>
</dbReference>
<comment type="cofactor">
    <cofactor evidence="1">
        <name>pyridoxal 5'-phosphate</name>
        <dbReference type="ChEBI" id="CHEBI:597326"/>
    </cofactor>
</comment>
<dbReference type="STRING" id="232089.SAMN05443544_0516"/>
<keyword evidence="7" id="KW-0411">Iron-sulfur</keyword>
<dbReference type="OrthoDB" id="9808002at2"/>
<protein>
    <submittedName>
        <fullName evidence="10">Cysteine desulfurase</fullName>
    </submittedName>
</protein>
<evidence type="ECO:0000256" key="1">
    <source>
        <dbReference type="ARBA" id="ARBA00001933"/>
    </source>
</evidence>
<dbReference type="AlphaFoldDB" id="A0A1N6DNI7"/>
<keyword evidence="4" id="KW-0479">Metal-binding</keyword>
<proteinExistence type="inferred from homology"/>
<evidence type="ECO:0000256" key="6">
    <source>
        <dbReference type="ARBA" id="ARBA00023004"/>
    </source>
</evidence>
<comment type="similarity">
    <text evidence="2">Belongs to the class-V pyridoxal-phosphate-dependent aminotransferase family. NifS/IscS subfamily.</text>
</comment>
<evidence type="ECO:0000256" key="5">
    <source>
        <dbReference type="ARBA" id="ARBA00022898"/>
    </source>
</evidence>
<feature type="domain" description="Aminotransferase class V" evidence="9">
    <location>
        <begin position="4"/>
        <end position="393"/>
    </location>
</feature>
<dbReference type="InterPro" id="IPR015424">
    <property type="entry name" value="PyrdxlP-dep_Trfase"/>
</dbReference>
<dbReference type="InterPro" id="IPR000192">
    <property type="entry name" value="Aminotrans_V_dom"/>
</dbReference>
<evidence type="ECO:0000256" key="2">
    <source>
        <dbReference type="ARBA" id="ARBA00006490"/>
    </source>
</evidence>
<sequence>MVMVYLDHAATTPMLPEAIDALTAALAVVGNPSSIHSAGQQAKRLLEESRERIAATLGADGIEIVFTGNGTEAVNLAIKGLWWQRRTDAGAAAGSSTARRRILMPAGEHHATIDTVEWLVAHEGAEVVELPLDEVGRLRLDVLADELDRDAASVALVTMLWANNEVGTIEPVDEVARLTARAGVPLHVDAVAAYGQLPIDFHGIRRATDAPRGAGLVALSVSAHKIGGPAGIGALVLDRSAAVEPLIHGGGQQRKVRSGTQDVAAAASFAAAADIVAARLDTDTARMAELRDRLIAGVADAVPEARLSGDAGPGASVRLPGNAHFSFPGCEGDSLLFLLDAAGVAVSTGSACQAGVPEPSHVLMAMGRSEADARGALRITIGHSSTGADVDAFLAALPAAHAQAARAGLAARATSFDR</sequence>
<dbReference type="SUPFAM" id="SSF53383">
    <property type="entry name" value="PLP-dependent transferases"/>
    <property type="match status" value="1"/>
</dbReference>
<dbReference type="InterPro" id="IPR015422">
    <property type="entry name" value="PyrdxlP-dep_Trfase_small"/>
</dbReference>
<evidence type="ECO:0000256" key="8">
    <source>
        <dbReference type="ARBA" id="ARBA00050776"/>
    </source>
</evidence>
<dbReference type="Gene3D" id="3.90.1150.10">
    <property type="entry name" value="Aspartate Aminotransferase, domain 1"/>
    <property type="match status" value="1"/>
</dbReference>
<dbReference type="RefSeq" id="WP_074258781.1">
    <property type="nucleotide sequence ID" value="NZ_FSRJ01000001.1"/>
</dbReference>
<gene>
    <name evidence="10" type="ORF">SAMN05443544_0516</name>
</gene>
<reference evidence="11" key="1">
    <citation type="submission" date="2016-11" db="EMBL/GenBank/DDBJ databases">
        <authorList>
            <person name="Varghese N."/>
            <person name="Submissions S."/>
        </authorList>
    </citation>
    <scope>NUCLEOTIDE SEQUENCE [LARGE SCALE GENOMIC DNA]</scope>
    <source>
        <strain evidence="11">DSM 8595</strain>
    </source>
</reference>
<dbReference type="InterPro" id="IPR015421">
    <property type="entry name" value="PyrdxlP-dep_Trfase_major"/>
</dbReference>
<keyword evidence="5" id="KW-0663">Pyridoxal phosphate</keyword>
<keyword evidence="3" id="KW-0808">Transferase</keyword>
<dbReference type="GO" id="GO:0031071">
    <property type="term" value="F:cysteine desulfurase activity"/>
    <property type="evidence" value="ECO:0007669"/>
    <property type="project" value="UniProtKB-EC"/>
</dbReference>
<evidence type="ECO:0000313" key="11">
    <source>
        <dbReference type="Proteomes" id="UP000184699"/>
    </source>
</evidence>
<dbReference type="PANTHER" id="PTHR11601">
    <property type="entry name" value="CYSTEINE DESULFURYLASE FAMILY MEMBER"/>
    <property type="match status" value="1"/>
</dbReference>
<evidence type="ECO:0000259" key="9">
    <source>
        <dbReference type="Pfam" id="PF00266"/>
    </source>
</evidence>
<evidence type="ECO:0000313" key="10">
    <source>
        <dbReference type="EMBL" id="SIN72287.1"/>
    </source>
</evidence>
<comment type="catalytic activity">
    <reaction evidence="8">
        <text>(sulfur carrier)-H + L-cysteine = (sulfur carrier)-SH + L-alanine</text>
        <dbReference type="Rhea" id="RHEA:43892"/>
        <dbReference type="Rhea" id="RHEA-COMP:14737"/>
        <dbReference type="Rhea" id="RHEA-COMP:14739"/>
        <dbReference type="ChEBI" id="CHEBI:29917"/>
        <dbReference type="ChEBI" id="CHEBI:35235"/>
        <dbReference type="ChEBI" id="CHEBI:57972"/>
        <dbReference type="ChEBI" id="CHEBI:64428"/>
        <dbReference type="EC" id="2.8.1.7"/>
    </reaction>
</comment>
<dbReference type="GO" id="GO:0046872">
    <property type="term" value="F:metal ion binding"/>
    <property type="evidence" value="ECO:0007669"/>
    <property type="project" value="UniProtKB-KW"/>
</dbReference>
<evidence type="ECO:0000256" key="3">
    <source>
        <dbReference type="ARBA" id="ARBA00022679"/>
    </source>
</evidence>
<dbReference type="EMBL" id="FSRJ01000001">
    <property type="protein sequence ID" value="SIN72287.1"/>
    <property type="molecule type" value="Genomic_DNA"/>
</dbReference>
<dbReference type="Gene3D" id="1.10.260.50">
    <property type="match status" value="1"/>
</dbReference>
<dbReference type="Gene3D" id="3.40.640.10">
    <property type="entry name" value="Type I PLP-dependent aspartate aminotransferase-like (Major domain)"/>
    <property type="match status" value="1"/>
</dbReference>
<dbReference type="PIRSF" id="PIRSF005572">
    <property type="entry name" value="NifS"/>
    <property type="match status" value="1"/>
</dbReference>
<dbReference type="Pfam" id="PF00266">
    <property type="entry name" value="Aminotran_5"/>
    <property type="match status" value="1"/>
</dbReference>
<name>A0A1N6DNI7_9MICO</name>
<dbReference type="Proteomes" id="UP000184699">
    <property type="component" value="Unassembled WGS sequence"/>
</dbReference>
<evidence type="ECO:0000256" key="4">
    <source>
        <dbReference type="ARBA" id="ARBA00022723"/>
    </source>
</evidence>
<organism evidence="10 11">
    <name type="scientific">Agromyces cerinus subsp. cerinus</name>
    <dbReference type="NCBI Taxonomy" id="232089"/>
    <lineage>
        <taxon>Bacteria</taxon>
        <taxon>Bacillati</taxon>
        <taxon>Actinomycetota</taxon>
        <taxon>Actinomycetes</taxon>
        <taxon>Micrococcales</taxon>
        <taxon>Microbacteriaceae</taxon>
        <taxon>Agromyces</taxon>
    </lineage>
</organism>
<keyword evidence="6" id="KW-0408">Iron</keyword>
<dbReference type="InterPro" id="IPR016454">
    <property type="entry name" value="Cysteine_dSase"/>
</dbReference>
<keyword evidence="11" id="KW-1185">Reference proteome</keyword>
<accession>A0A1N6DNI7</accession>
<dbReference type="PANTHER" id="PTHR11601:SF34">
    <property type="entry name" value="CYSTEINE DESULFURASE"/>
    <property type="match status" value="1"/>
</dbReference>